<feature type="transmembrane region" description="Helical" evidence="7">
    <location>
        <begin position="37"/>
        <end position="55"/>
    </location>
</feature>
<feature type="transmembrane region" description="Helical" evidence="7">
    <location>
        <begin position="289"/>
        <end position="312"/>
    </location>
</feature>
<comment type="caution">
    <text evidence="8">The sequence shown here is derived from an EMBL/GenBank/DDBJ whole genome shotgun (WGS) entry which is preliminary data.</text>
</comment>
<dbReference type="Proteomes" id="UP000823736">
    <property type="component" value="Unassembled WGS sequence"/>
</dbReference>
<keyword evidence="6 7" id="KW-0472">Membrane</keyword>
<evidence type="ECO:0000313" key="9">
    <source>
        <dbReference type="Proteomes" id="UP000823736"/>
    </source>
</evidence>
<dbReference type="InterPro" id="IPR004776">
    <property type="entry name" value="Mem_transp_PIN-like"/>
</dbReference>
<accession>A0A8T4GTB5</accession>
<dbReference type="RefSeq" id="WP_209490272.1">
    <property type="nucleotide sequence ID" value="NZ_JAGGLC010000001.1"/>
</dbReference>
<evidence type="ECO:0000256" key="4">
    <source>
        <dbReference type="ARBA" id="ARBA00022692"/>
    </source>
</evidence>
<dbReference type="Pfam" id="PF03547">
    <property type="entry name" value="Mem_trans"/>
    <property type="match status" value="2"/>
</dbReference>
<evidence type="ECO:0000256" key="1">
    <source>
        <dbReference type="ARBA" id="ARBA00004141"/>
    </source>
</evidence>
<sequence length="318" mass="32325">MALLSIFASAILPIVLIAAVGFTLGRLRDVEPGPLNTAVVYVLAPALVLHSLMASELSGGTLLRLALAIAAFTLGMAAIVELSGRLLGVDTATLSALVLVSIFPNAGNYGIPVSAFSFGTTGRGVAVLYVAVQSVMMYTIGVYVASRSGGSAGLGAVKRVFRIPLIYAVVFGLLARALDLVPAAGSTAMETLQLVGDASIPVMLLILGIQLANTDFGAALPEIGVAATAKMLIAPALAVGIALLVGFDEPAVARTYVLESAMPAAVTPLVLLIEFADDVEVGGVSAPEFVSTVVAVTTVLSVPLLTLLISVLQSDVLV</sequence>
<evidence type="ECO:0000256" key="7">
    <source>
        <dbReference type="SAM" id="Phobius"/>
    </source>
</evidence>
<name>A0A8T4GTB5_9EURY</name>
<feature type="transmembrane region" description="Helical" evidence="7">
    <location>
        <begin position="191"/>
        <end position="211"/>
    </location>
</feature>
<evidence type="ECO:0000256" key="3">
    <source>
        <dbReference type="ARBA" id="ARBA00022475"/>
    </source>
</evidence>
<keyword evidence="2" id="KW-0813">Transport</keyword>
<keyword evidence="5 7" id="KW-1133">Transmembrane helix</keyword>
<keyword evidence="9" id="KW-1185">Reference proteome</keyword>
<evidence type="ECO:0000256" key="6">
    <source>
        <dbReference type="ARBA" id="ARBA00023136"/>
    </source>
</evidence>
<dbReference type="GO" id="GO:0016020">
    <property type="term" value="C:membrane"/>
    <property type="evidence" value="ECO:0007669"/>
    <property type="project" value="UniProtKB-SubCell"/>
</dbReference>
<gene>
    <name evidence="8" type="ORF">J2753_000579</name>
</gene>
<keyword evidence="3" id="KW-1003">Cell membrane</keyword>
<dbReference type="AlphaFoldDB" id="A0A8T4GTB5"/>
<dbReference type="PANTHER" id="PTHR36838">
    <property type="entry name" value="AUXIN EFFLUX CARRIER FAMILY PROTEIN"/>
    <property type="match status" value="1"/>
</dbReference>
<protein>
    <submittedName>
        <fullName evidence="8">Putative permease</fullName>
    </submittedName>
</protein>
<feature type="transmembrane region" description="Helical" evidence="7">
    <location>
        <begin position="165"/>
        <end position="185"/>
    </location>
</feature>
<dbReference type="GO" id="GO:0055085">
    <property type="term" value="P:transmembrane transport"/>
    <property type="evidence" value="ECO:0007669"/>
    <property type="project" value="InterPro"/>
</dbReference>
<reference evidence="8" key="1">
    <citation type="submission" date="2021-03" db="EMBL/GenBank/DDBJ databases">
        <title>Genomic Encyclopedia of Type Strains, Phase IV (KMG-IV): sequencing the most valuable type-strain genomes for metagenomic binning, comparative biology and taxonomic classification.</title>
        <authorList>
            <person name="Goeker M."/>
        </authorList>
    </citation>
    <scope>NUCLEOTIDE SEQUENCE</scope>
    <source>
        <strain evidence="8">DSM 26232</strain>
    </source>
</reference>
<dbReference type="EMBL" id="JAGGLC010000001">
    <property type="protein sequence ID" value="MBP1986106.1"/>
    <property type="molecule type" value="Genomic_DNA"/>
</dbReference>
<dbReference type="PANTHER" id="PTHR36838:SF1">
    <property type="entry name" value="SLR1864 PROTEIN"/>
    <property type="match status" value="1"/>
</dbReference>
<evidence type="ECO:0000313" key="8">
    <source>
        <dbReference type="EMBL" id="MBP1986106.1"/>
    </source>
</evidence>
<feature type="transmembrane region" description="Helical" evidence="7">
    <location>
        <begin position="223"/>
        <end position="247"/>
    </location>
</feature>
<proteinExistence type="predicted"/>
<comment type="subcellular location">
    <subcellularLocation>
        <location evidence="1">Membrane</location>
        <topology evidence="1">Multi-pass membrane protein</topology>
    </subcellularLocation>
</comment>
<keyword evidence="4 7" id="KW-0812">Transmembrane</keyword>
<evidence type="ECO:0000256" key="2">
    <source>
        <dbReference type="ARBA" id="ARBA00022448"/>
    </source>
</evidence>
<feature type="transmembrane region" description="Helical" evidence="7">
    <location>
        <begin position="6"/>
        <end position="25"/>
    </location>
</feature>
<dbReference type="OrthoDB" id="147743at2157"/>
<organism evidence="8 9">
    <name type="scientific">Halolamina salifodinae</name>
    <dbReference type="NCBI Taxonomy" id="1202767"/>
    <lineage>
        <taxon>Archaea</taxon>
        <taxon>Methanobacteriati</taxon>
        <taxon>Methanobacteriota</taxon>
        <taxon>Stenosarchaea group</taxon>
        <taxon>Halobacteria</taxon>
        <taxon>Halobacteriales</taxon>
        <taxon>Haloferacaceae</taxon>
    </lineage>
</organism>
<feature type="transmembrane region" description="Helical" evidence="7">
    <location>
        <begin position="61"/>
        <end position="80"/>
    </location>
</feature>
<evidence type="ECO:0000256" key="5">
    <source>
        <dbReference type="ARBA" id="ARBA00022989"/>
    </source>
</evidence>
<feature type="transmembrane region" description="Helical" evidence="7">
    <location>
        <begin position="126"/>
        <end position="145"/>
    </location>
</feature>